<dbReference type="Pfam" id="PF13411">
    <property type="entry name" value="MerR_1"/>
    <property type="match status" value="1"/>
</dbReference>
<feature type="region of interest" description="Disordered" evidence="2">
    <location>
        <begin position="251"/>
        <end position="323"/>
    </location>
</feature>
<feature type="compositionally biased region" description="Low complexity" evidence="2">
    <location>
        <begin position="256"/>
        <end position="276"/>
    </location>
</feature>
<dbReference type="PANTHER" id="PTHR30204">
    <property type="entry name" value="REDOX-CYCLING DRUG-SENSING TRANSCRIPTIONAL ACTIVATOR SOXR"/>
    <property type="match status" value="1"/>
</dbReference>
<dbReference type="EMBL" id="BMGC01000003">
    <property type="protein sequence ID" value="GGB20771.1"/>
    <property type="molecule type" value="Genomic_DNA"/>
</dbReference>
<dbReference type="AlphaFoldDB" id="A0A916SW54"/>
<dbReference type="PANTHER" id="PTHR30204:SF93">
    <property type="entry name" value="HTH MERR-TYPE DOMAIN-CONTAINING PROTEIN"/>
    <property type="match status" value="1"/>
</dbReference>
<evidence type="ECO:0000313" key="5">
    <source>
        <dbReference type="Proteomes" id="UP000621454"/>
    </source>
</evidence>
<gene>
    <name evidence="4" type="ORF">GCM10011489_06140</name>
</gene>
<dbReference type="Proteomes" id="UP000621454">
    <property type="component" value="Unassembled WGS sequence"/>
</dbReference>
<dbReference type="InterPro" id="IPR000551">
    <property type="entry name" value="MerR-type_HTH_dom"/>
</dbReference>
<comment type="caution">
    <text evidence="4">The sequence shown here is derived from an EMBL/GenBank/DDBJ whole genome shotgun (WGS) entry which is preliminary data.</text>
</comment>
<reference evidence="4" key="2">
    <citation type="submission" date="2020-09" db="EMBL/GenBank/DDBJ databases">
        <authorList>
            <person name="Sun Q."/>
            <person name="Zhou Y."/>
        </authorList>
    </citation>
    <scope>NUCLEOTIDE SEQUENCE</scope>
    <source>
        <strain evidence="4">CGMCC 1.12827</strain>
    </source>
</reference>
<dbReference type="SMART" id="SM00422">
    <property type="entry name" value="HTH_MERR"/>
    <property type="match status" value="1"/>
</dbReference>
<feature type="domain" description="HTH merR-type" evidence="3">
    <location>
        <begin position="12"/>
        <end position="80"/>
    </location>
</feature>
<evidence type="ECO:0000256" key="1">
    <source>
        <dbReference type="ARBA" id="ARBA00023125"/>
    </source>
</evidence>
<evidence type="ECO:0000259" key="3">
    <source>
        <dbReference type="PROSITE" id="PS50937"/>
    </source>
</evidence>
<proteinExistence type="predicted"/>
<keyword evidence="5" id="KW-1185">Reference proteome</keyword>
<organism evidence="4 5">
    <name type="scientific">Gordonia jinhuaensis</name>
    <dbReference type="NCBI Taxonomy" id="1517702"/>
    <lineage>
        <taxon>Bacteria</taxon>
        <taxon>Bacillati</taxon>
        <taxon>Actinomycetota</taxon>
        <taxon>Actinomycetes</taxon>
        <taxon>Mycobacteriales</taxon>
        <taxon>Gordoniaceae</taxon>
        <taxon>Gordonia</taxon>
    </lineage>
</organism>
<accession>A0A916SW54</accession>
<name>A0A916SW54_9ACTN</name>
<evidence type="ECO:0000256" key="2">
    <source>
        <dbReference type="SAM" id="MobiDB-lite"/>
    </source>
</evidence>
<dbReference type="InterPro" id="IPR009061">
    <property type="entry name" value="DNA-bd_dom_put_sf"/>
</dbReference>
<feature type="compositionally biased region" description="Low complexity" evidence="2">
    <location>
        <begin position="314"/>
        <end position="323"/>
    </location>
</feature>
<sequence>MMPAGYTESVAEYRINELSDVSGVSVRNIRVYQDRGLLPPPRIKGRTGWYSDEHLVRLNLIARMLDRGYNFATISELLLAAHHGLKVESVLHDAPKPSRWRNFKRAATITVTELRRTLNASDTSIALGQRLGLLVREGKDYAIANPEVLEGAEALVKGGIPLELLLERWERVQGDLEDVARSFVSLITDQYFGEDGRLLATSDAEVSKIAGLIQSVRPMAHDIVLTTFRKALDDAISTALAEASEIWGGQDGEAAGGSTAEAALNASPDSLNASPDSDADPDSDASPDSSAGADSDAGPEVGESDTSGHDSDAAARAATGGGR</sequence>
<dbReference type="GO" id="GO:0003700">
    <property type="term" value="F:DNA-binding transcription factor activity"/>
    <property type="evidence" value="ECO:0007669"/>
    <property type="project" value="InterPro"/>
</dbReference>
<dbReference type="GO" id="GO:0003677">
    <property type="term" value="F:DNA binding"/>
    <property type="evidence" value="ECO:0007669"/>
    <property type="project" value="UniProtKB-KW"/>
</dbReference>
<feature type="compositionally biased region" description="Low complexity" evidence="2">
    <location>
        <begin position="286"/>
        <end position="299"/>
    </location>
</feature>
<dbReference type="PROSITE" id="PS50937">
    <property type="entry name" value="HTH_MERR_2"/>
    <property type="match status" value="1"/>
</dbReference>
<protein>
    <recommendedName>
        <fullName evidence="3">HTH merR-type domain-containing protein</fullName>
    </recommendedName>
</protein>
<dbReference type="SUPFAM" id="SSF46955">
    <property type="entry name" value="Putative DNA-binding domain"/>
    <property type="match status" value="1"/>
</dbReference>
<dbReference type="Gene3D" id="1.10.1660.10">
    <property type="match status" value="1"/>
</dbReference>
<keyword evidence="1" id="KW-0238">DNA-binding</keyword>
<dbReference type="InterPro" id="IPR047057">
    <property type="entry name" value="MerR_fam"/>
</dbReference>
<evidence type="ECO:0000313" key="4">
    <source>
        <dbReference type="EMBL" id="GGB20771.1"/>
    </source>
</evidence>
<reference evidence="4" key="1">
    <citation type="journal article" date="2014" name="Int. J. Syst. Evol. Microbiol.">
        <title>Complete genome sequence of Corynebacterium casei LMG S-19264T (=DSM 44701T), isolated from a smear-ripened cheese.</title>
        <authorList>
            <consortium name="US DOE Joint Genome Institute (JGI-PGF)"/>
            <person name="Walter F."/>
            <person name="Albersmeier A."/>
            <person name="Kalinowski J."/>
            <person name="Ruckert C."/>
        </authorList>
    </citation>
    <scope>NUCLEOTIDE SEQUENCE</scope>
    <source>
        <strain evidence="4">CGMCC 1.12827</strain>
    </source>
</reference>